<reference evidence="1 2" key="1">
    <citation type="submission" date="2014-08" db="EMBL/GenBank/DDBJ databases">
        <title>Whole genome shotgun sequence of Rhizobium rubi NBRC 13261.</title>
        <authorList>
            <person name="Katano-Makiyama Y."/>
            <person name="Hosoyama A."/>
            <person name="Hashimoto M."/>
            <person name="Hosoyama Y."/>
            <person name="Noguchi M."/>
            <person name="Tsuchikane K."/>
            <person name="Uohara A."/>
            <person name="Ohji S."/>
            <person name="Ichikawa N."/>
            <person name="Kimura A."/>
            <person name="Yamazoe A."/>
            <person name="Fujita N."/>
        </authorList>
    </citation>
    <scope>NUCLEOTIDE SEQUENCE [LARGE SCALE GENOMIC DNA]</scope>
    <source>
        <strain evidence="1 2">NBRC 13261</strain>
    </source>
</reference>
<protein>
    <submittedName>
        <fullName evidence="1">Uncharacterized protein</fullName>
    </submittedName>
</protein>
<sequence>MDMKRNEEFAPLIGGGIPPRVDACDVASAARKIFGADAALAVAFSAIDARLDGRDSDFRFWTSVFHTLTRN</sequence>
<gene>
    <name evidence="1" type="ORF">RRU01S_27_01220</name>
</gene>
<dbReference type="OrthoDB" id="8388304at2"/>
<comment type="caution">
    <text evidence="1">The sequence shown here is derived from an EMBL/GenBank/DDBJ whole genome shotgun (WGS) entry which is preliminary data.</text>
</comment>
<proteinExistence type="predicted"/>
<organism evidence="1 2">
    <name type="scientific">Agrobacterium rubi TR3 = NBRC 13261</name>
    <dbReference type="NCBI Taxonomy" id="1368415"/>
    <lineage>
        <taxon>Bacteria</taxon>
        <taxon>Pseudomonadati</taxon>
        <taxon>Pseudomonadota</taxon>
        <taxon>Alphaproteobacteria</taxon>
        <taxon>Hyphomicrobiales</taxon>
        <taxon>Rhizobiaceae</taxon>
        <taxon>Rhizobium/Agrobacterium group</taxon>
        <taxon>Agrobacterium</taxon>
    </lineage>
</organism>
<name>A0A081D1D7_9HYPH</name>
<accession>A0A081D1D7</accession>
<dbReference type="RefSeq" id="WP_045232153.1">
    <property type="nucleotide sequence ID" value="NZ_BBJU01000027.1"/>
</dbReference>
<dbReference type="AlphaFoldDB" id="A0A081D1D7"/>
<evidence type="ECO:0000313" key="1">
    <source>
        <dbReference type="EMBL" id="GAK72733.1"/>
    </source>
</evidence>
<dbReference type="Proteomes" id="UP000028701">
    <property type="component" value="Unassembled WGS sequence"/>
</dbReference>
<evidence type="ECO:0000313" key="2">
    <source>
        <dbReference type="Proteomes" id="UP000028701"/>
    </source>
</evidence>
<dbReference type="EMBL" id="BBJU01000027">
    <property type="protein sequence ID" value="GAK72733.1"/>
    <property type="molecule type" value="Genomic_DNA"/>
</dbReference>